<sequence length="401" mass="44915">MINLFSPELNRNPYPMYQTMRQSQPVMHIESLDIWSVFRYADVKTVLSDHARFSSQYGRPPGVDESASEQARRRSTLITTDPPHHTDLRSLVNRAFTPRAVDALEPRIEEIANELLDKHAASGQIDFVKDFSYPLPVIVISELLGIPSEDRDRFKHWSDEIVASADQVLGNTDAKSDSAHQEMGAYFHEIIQERRKSPQSDLISALIEAEVDSERLTEEDILSFCWLLLVAGNETTTNLIGNAMLTLLEQPQQLALLRQNPALLSGAIEESLRYRSPVQAMFRMTTEDVEIAGHTIPAGKRVVAWIGSANRDEEKFAEPDQFDITRNPNPHIAFGHGIHFCLGAPLARLEARIALSTALERLQDVSRVADGPLEPARGFIVHGVTSLPLKFSAKSFSTRRS</sequence>
<dbReference type="InterPro" id="IPR017972">
    <property type="entry name" value="Cyt_P450_CS"/>
</dbReference>
<dbReference type="InterPro" id="IPR001128">
    <property type="entry name" value="Cyt_P450"/>
</dbReference>
<proteinExistence type="inferred from homology"/>
<keyword evidence="2 7" id="KW-0349">Heme</keyword>
<evidence type="ECO:0000256" key="8">
    <source>
        <dbReference type="SAM" id="MobiDB-lite"/>
    </source>
</evidence>
<evidence type="ECO:0000256" key="6">
    <source>
        <dbReference type="ARBA" id="ARBA00023033"/>
    </source>
</evidence>
<organism evidence="9 10">
    <name type="scientific">Alicyclobacillus mengziensis</name>
    <dbReference type="NCBI Taxonomy" id="2931921"/>
    <lineage>
        <taxon>Bacteria</taxon>
        <taxon>Bacillati</taxon>
        <taxon>Bacillota</taxon>
        <taxon>Bacilli</taxon>
        <taxon>Bacillales</taxon>
        <taxon>Alicyclobacillaceae</taxon>
        <taxon>Alicyclobacillus</taxon>
    </lineage>
</organism>
<keyword evidence="6 7" id="KW-0503">Monooxygenase</keyword>
<gene>
    <name evidence="9" type="ORF">JZ786_08175</name>
</gene>
<dbReference type="Proteomes" id="UP000663505">
    <property type="component" value="Chromosome"/>
</dbReference>
<accession>A0A9X7W1A2</accession>
<dbReference type="FunFam" id="1.10.630.10:FF:000018">
    <property type="entry name" value="Cytochrome P450 monooxygenase"/>
    <property type="match status" value="1"/>
</dbReference>
<dbReference type="SUPFAM" id="SSF48264">
    <property type="entry name" value="Cytochrome P450"/>
    <property type="match status" value="1"/>
</dbReference>
<keyword evidence="3 7" id="KW-0479">Metal-binding</keyword>
<dbReference type="EMBL" id="CP071182">
    <property type="protein sequence ID" value="QSO48911.1"/>
    <property type="molecule type" value="Genomic_DNA"/>
</dbReference>
<evidence type="ECO:0000256" key="7">
    <source>
        <dbReference type="RuleBase" id="RU000461"/>
    </source>
</evidence>
<feature type="region of interest" description="Disordered" evidence="8">
    <location>
        <begin position="54"/>
        <end position="73"/>
    </location>
</feature>
<keyword evidence="10" id="KW-1185">Reference proteome</keyword>
<dbReference type="PRINTS" id="PR00359">
    <property type="entry name" value="BP450"/>
</dbReference>
<protein>
    <submittedName>
        <fullName evidence="9">Cytochrome P450</fullName>
    </submittedName>
</protein>
<evidence type="ECO:0000256" key="1">
    <source>
        <dbReference type="ARBA" id="ARBA00010617"/>
    </source>
</evidence>
<evidence type="ECO:0000313" key="10">
    <source>
        <dbReference type="Proteomes" id="UP000663505"/>
    </source>
</evidence>
<evidence type="ECO:0000256" key="2">
    <source>
        <dbReference type="ARBA" id="ARBA00022617"/>
    </source>
</evidence>
<dbReference type="KEGG" id="afx:JZ786_08175"/>
<keyword evidence="4 7" id="KW-0560">Oxidoreductase</keyword>
<dbReference type="CDD" id="cd11032">
    <property type="entry name" value="P450_EryK-like"/>
    <property type="match status" value="1"/>
</dbReference>
<dbReference type="Gene3D" id="1.10.630.10">
    <property type="entry name" value="Cytochrome P450"/>
    <property type="match status" value="1"/>
</dbReference>
<dbReference type="PANTHER" id="PTHR46696">
    <property type="entry name" value="P450, PUTATIVE (EUROFUNG)-RELATED"/>
    <property type="match status" value="1"/>
</dbReference>
<evidence type="ECO:0000256" key="3">
    <source>
        <dbReference type="ARBA" id="ARBA00022723"/>
    </source>
</evidence>
<dbReference type="PRINTS" id="PR00385">
    <property type="entry name" value="P450"/>
</dbReference>
<dbReference type="InterPro" id="IPR036396">
    <property type="entry name" value="Cyt_P450_sf"/>
</dbReference>
<dbReference type="GO" id="GO:0004497">
    <property type="term" value="F:monooxygenase activity"/>
    <property type="evidence" value="ECO:0007669"/>
    <property type="project" value="UniProtKB-KW"/>
</dbReference>
<name>A0A9X7W1A2_9BACL</name>
<evidence type="ECO:0000313" key="9">
    <source>
        <dbReference type="EMBL" id="QSO48911.1"/>
    </source>
</evidence>
<dbReference type="InterPro" id="IPR002397">
    <property type="entry name" value="Cyt_P450_B"/>
</dbReference>
<evidence type="ECO:0000256" key="5">
    <source>
        <dbReference type="ARBA" id="ARBA00023004"/>
    </source>
</evidence>
<comment type="similarity">
    <text evidence="1 7">Belongs to the cytochrome P450 family.</text>
</comment>
<keyword evidence="5 7" id="KW-0408">Iron</keyword>
<dbReference type="GO" id="GO:0020037">
    <property type="term" value="F:heme binding"/>
    <property type="evidence" value="ECO:0007669"/>
    <property type="project" value="InterPro"/>
</dbReference>
<dbReference type="RefSeq" id="WP_206658226.1">
    <property type="nucleotide sequence ID" value="NZ_CP071182.1"/>
</dbReference>
<dbReference type="PANTHER" id="PTHR46696:SF1">
    <property type="entry name" value="CYTOCHROME P450 YJIB-RELATED"/>
    <property type="match status" value="1"/>
</dbReference>
<evidence type="ECO:0000256" key="4">
    <source>
        <dbReference type="ARBA" id="ARBA00023002"/>
    </source>
</evidence>
<dbReference type="PROSITE" id="PS00086">
    <property type="entry name" value="CYTOCHROME_P450"/>
    <property type="match status" value="1"/>
</dbReference>
<dbReference type="AlphaFoldDB" id="A0A9X7W1A2"/>
<dbReference type="GO" id="GO:0005506">
    <property type="term" value="F:iron ion binding"/>
    <property type="evidence" value="ECO:0007669"/>
    <property type="project" value="InterPro"/>
</dbReference>
<dbReference type="Pfam" id="PF00067">
    <property type="entry name" value="p450"/>
    <property type="match status" value="1"/>
</dbReference>
<reference evidence="9 10" key="1">
    <citation type="submission" date="2021-02" db="EMBL/GenBank/DDBJ databases">
        <title>Alicyclobacillus curvatus sp. nov. and Alicyclobacillus mengziensis sp. nov., two acidophilic bacteria isolated from acid mine drainage.</title>
        <authorList>
            <person name="Huang Y."/>
        </authorList>
    </citation>
    <scope>NUCLEOTIDE SEQUENCE [LARGE SCALE GENOMIC DNA]</scope>
    <source>
        <strain evidence="9 10">S30H14</strain>
    </source>
</reference>
<dbReference type="GO" id="GO:0016705">
    <property type="term" value="F:oxidoreductase activity, acting on paired donors, with incorporation or reduction of molecular oxygen"/>
    <property type="evidence" value="ECO:0007669"/>
    <property type="project" value="InterPro"/>
</dbReference>